<dbReference type="Proteomes" id="UP000437748">
    <property type="component" value="Unassembled WGS sequence"/>
</dbReference>
<dbReference type="Pfam" id="PF00171">
    <property type="entry name" value="Aldedh"/>
    <property type="match status" value="1"/>
</dbReference>
<dbReference type="PROSITE" id="PS00070">
    <property type="entry name" value="ALDEHYDE_DEHYDR_CYS"/>
    <property type="match status" value="1"/>
</dbReference>
<dbReference type="Gene3D" id="3.40.309.10">
    <property type="entry name" value="Aldehyde Dehydrogenase, Chain A, domain 2"/>
    <property type="match status" value="1"/>
</dbReference>
<keyword evidence="3" id="KW-0560">Oxidoreductase</keyword>
<dbReference type="FunFam" id="3.40.309.10:FF:000005">
    <property type="entry name" value="1-pyrroline-5-carboxylate dehydrogenase 1"/>
    <property type="match status" value="1"/>
</dbReference>
<keyword evidence="8" id="KW-1185">Reference proteome</keyword>
<dbReference type="InterPro" id="IPR016162">
    <property type="entry name" value="Ald_DH_N"/>
</dbReference>
<keyword evidence="4" id="KW-0520">NAD</keyword>
<dbReference type="AlphaFoldDB" id="A0A6N6VQ74"/>
<evidence type="ECO:0000313" key="8">
    <source>
        <dbReference type="Proteomes" id="UP000437748"/>
    </source>
</evidence>
<dbReference type="RefSeq" id="WP_153421523.1">
    <property type="nucleotide sequence ID" value="NZ_WFLM01000005.1"/>
</dbReference>
<evidence type="ECO:0000256" key="1">
    <source>
        <dbReference type="ARBA" id="ARBA00004786"/>
    </source>
</evidence>
<dbReference type="InterPro" id="IPR050485">
    <property type="entry name" value="Proline_metab_enzyme"/>
</dbReference>
<comment type="catalytic activity">
    <reaction evidence="5">
        <text>L-glutamate 5-semialdehyde + NAD(+) + H2O = L-glutamate + NADH + 2 H(+)</text>
        <dbReference type="Rhea" id="RHEA:30235"/>
        <dbReference type="ChEBI" id="CHEBI:15377"/>
        <dbReference type="ChEBI" id="CHEBI:15378"/>
        <dbReference type="ChEBI" id="CHEBI:29985"/>
        <dbReference type="ChEBI" id="CHEBI:57540"/>
        <dbReference type="ChEBI" id="CHEBI:57945"/>
        <dbReference type="ChEBI" id="CHEBI:58066"/>
        <dbReference type="EC" id="1.2.1.88"/>
    </reaction>
</comment>
<gene>
    <name evidence="7" type="ORF">GCL60_14855</name>
</gene>
<dbReference type="GO" id="GO:0009898">
    <property type="term" value="C:cytoplasmic side of plasma membrane"/>
    <property type="evidence" value="ECO:0007669"/>
    <property type="project" value="TreeGrafter"/>
</dbReference>
<evidence type="ECO:0000256" key="2">
    <source>
        <dbReference type="ARBA" id="ARBA00012884"/>
    </source>
</evidence>
<dbReference type="SUPFAM" id="SSF53720">
    <property type="entry name" value="ALDH-like"/>
    <property type="match status" value="1"/>
</dbReference>
<dbReference type="EMBL" id="WFLM01000005">
    <property type="protein sequence ID" value="KAB8037106.1"/>
    <property type="molecule type" value="Genomic_DNA"/>
</dbReference>
<protein>
    <recommendedName>
        <fullName evidence="2">L-glutamate gamma-semialdehyde dehydrogenase</fullName>
        <ecNumber evidence="2">1.2.1.88</ecNumber>
    </recommendedName>
</protein>
<dbReference type="InterPro" id="IPR015590">
    <property type="entry name" value="Aldehyde_DH_dom"/>
</dbReference>
<dbReference type="GO" id="GO:0004657">
    <property type="term" value="F:proline dehydrogenase activity"/>
    <property type="evidence" value="ECO:0007669"/>
    <property type="project" value="UniProtKB-ARBA"/>
</dbReference>
<dbReference type="InterPro" id="IPR016161">
    <property type="entry name" value="Ald_DH/histidinol_DH"/>
</dbReference>
<dbReference type="InterPro" id="IPR016160">
    <property type="entry name" value="Ald_DH_CS_CYS"/>
</dbReference>
<reference evidence="7 8" key="1">
    <citation type="submission" date="2019-10" db="EMBL/GenBank/DDBJ databases">
        <title>New species of Slilvanegrellaceae.</title>
        <authorList>
            <person name="Pitt A."/>
            <person name="Hahn M.W."/>
        </authorList>
    </citation>
    <scope>NUCLEOTIDE SEQUENCE [LARGE SCALE GENOMIC DNA]</scope>
    <source>
        <strain evidence="7 8">SP-Ram-0.45-NSY-1</strain>
    </source>
</reference>
<feature type="domain" description="Aldehyde dehydrogenase" evidence="6">
    <location>
        <begin position="52"/>
        <end position="513"/>
    </location>
</feature>
<name>A0A6N6VQ74_9BACT</name>
<organism evidence="7 8">
    <name type="scientific">Silvanigrella paludirubra</name>
    <dbReference type="NCBI Taxonomy" id="2499159"/>
    <lineage>
        <taxon>Bacteria</taxon>
        <taxon>Pseudomonadati</taxon>
        <taxon>Bdellovibrionota</taxon>
        <taxon>Oligoflexia</taxon>
        <taxon>Silvanigrellales</taxon>
        <taxon>Silvanigrellaceae</taxon>
        <taxon>Silvanigrella</taxon>
    </lineage>
</organism>
<sequence>MFKLSLKVPNNEMIINPKDSDQEWQKYSEAVKKVPRNLDIPMIINGKKVFSQNKVKNLNPSNGEAIGSYQQADATHSQLAIDAALNAKEKWASLSPATRIQKFRDLENILLKWKYELCAVSSVECGYNSYETYVEWAELMDFVRFNNYFYADILSEQLGDGWGETNQIQMRPLKGFTCAVTPFNFPQAIGYNLPLVMALTGNTVVWKPSDDAVMSGYMLMLALDEAGFPPGVINMITGDGKPCLPTVLTHPELTAVNFTGSFQTARAFGNYLYNTEYPRANFPRYVAETGGKDFLVADSDIDVIDTARCIIQGAFGRSGQKCSANSVALIHETIWPELRSALLKETDSLIVCNAIERKCDVGPVINERQFNKITSYIDRAKNDKNCKIIAGGTYEKNNGFYVSPTIIEVYVDKHELLSEEIFGPVIAVRTYKKFEDAVSIIQQHNYRLTGSVISKNENFLEQAVPVLSQLAGNFYVNRKTTGAIVNMQPFGGDGASGTNGKAGGKWYLLNFISQGTITRRNLKSTTASALDKISQY</sequence>
<comment type="pathway">
    <text evidence="1">Amino-acid degradation; L-proline degradation into L-glutamate; L-glutamate from L-proline: step 2/2.</text>
</comment>
<proteinExistence type="predicted"/>
<dbReference type="PANTHER" id="PTHR42862">
    <property type="entry name" value="DELTA-1-PYRROLINE-5-CARBOXYLATE DEHYDROGENASE 1, ISOFORM A-RELATED"/>
    <property type="match status" value="1"/>
</dbReference>
<accession>A0A6N6VQ74</accession>
<evidence type="ECO:0000313" key="7">
    <source>
        <dbReference type="EMBL" id="KAB8037106.1"/>
    </source>
</evidence>
<evidence type="ECO:0000256" key="3">
    <source>
        <dbReference type="ARBA" id="ARBA00023002"/>
    </source>
</evidence>
<dbReference type="GO" id="GO:0003842">
    <property type="term" value="F:L-glutamate gamma-semialdehyde dehydrogenase activity"/>
    <property type="evidence" value="ECO:0007669"/>
    <property type="project" value="UniProtKB-EC"/>
</dbReference>
<dbReference type="PANTHER" id="PTHR42862:SF1">
    <property type="entry name" value="DELTA-1-PYRROLINE-5-CARBOXYLATE DEHYDROGENASE 2, ISOFORM A-RELATED"/>
    <property type="match status" value="1"/>
</dbReference>
<dbReference type="InterPro" id="IPR016163">
    <property type="entry name" value="Ald_DH_C"/>
</dbReference>
<evidence type="ECO:0000256" key="5">
    <source>
        <dbReference type="ARBA" id="ARBA00048142"/>
    </source>
</evidence>
<dbReference type="EC" id="1.2.1.88" evidence="2"/>
<dbReference type="OrthoDB" id="5287067at2"/>
<evidence type="ECO:0000259" key="6">
    <source>
        <dbReference type="Pfam" id="PF00171"/>
    </source>
</evidence>
<dbReference type="GO" id="GO:0010133">
    <property type="term" value="P:L-proline catabolic process to L-glutamate"/>
    <property type="evidence" value="ECO:0007669"/>
    <property type="project" value="TreeGrafter"/>
</dbReference>
<evidence type="ECO:0000256" key="4">
    <source>
        <dbReference type="ARBA" id="ARBA00023027"/>
    </source>
</evidence>
<comment type="caution">
    <text evidence="7">The sequence shown here is derived from an EMBL/GenBank/DDBJ whole genome shotgun (WGS) entry which is preliminary data.</text>
</comment>
<dbReference type="Gene3D" id="3.40.605.10">
    <property type="entry name" value="Aldehyde Dehydrogenase, Chain A, domain 1"/>
    <property type="match status" value="1"/>
</dbReference>